<keyword evidence="3" id="KW-1185">Reference proteome</keyword>
<dbReference type="Proteomes" id="UP000770785">
    <property type="component" value="Unassembled WGS sequence"/>
</dbReference>
<organism evidence="2 3">
    <name type="scientific">Neolewinella antarctica</name>
    <dbReference type="NCBI Taxonomy" id="442734"/>
    <lineage>
        <taxon>Bacteria</taxon>
        <taxon>Pseudomonadati</taxon>
        <taxon>Bacteroidota</taxon>
        <taxon>Saprospiria</taxon>
        <taxon>Saprospirales</taxon>
        <taxon>Lewinellaceae</taxon>
        <taxon>Neolewinella</taxon>
    </lineage>
</organism>
<gene>
    <name evidence="2" type="ORF">GGR27_003371</name>
</gene>
<evidence type="ECO:0000313" key="3">
    <source>
        <dbReference type="Proteomes" id="UP000770785"/>
    </source>
</evidence>
<dbReference type="EMBL" id="JAATJH010000006">
    <property type="protein sequence ID" value="NJC27853.1"/>
    <property type="molecule type" value="Genomic_DNA"/>
</dbReference>
<dbReference type="PANTHER" id="PTHR30399:SF1">
    <property type="entry name" value="UTP PYROPHOSPHATASE"/>
    <property type="match status" value="1"/>
</dbReference>
<dbReference type="PANTHER" id="PTHR30399">
    <property type="entry name" value="UNCHARACTERIZED PROTEIN YGJP"/>
    <property type="match status" value="1"/>
</dbReference>
<dbReference type="Gene3D" id="3.30.2010.10">
    <property type="entry name" value="Metalloproteases ('zincins'), catalytic domain"/>
    <property type="match status" value="1"/>
</dbReference>
<evidence type="ECO:0000313" key="2">
    <source>
        <dbReference type="EMBL" id="NJC27853.1"/>
    </source>
</evidence>
<protein>
    <recommendedName>
        <fullName evidence="1">YgjP-like metallopeptidase domain-containing protein</fullName>
    </recommendedName>
</protein>
<dbReference type="InterPro" id="IPR053136">
    <property type="entry name" value="UTP_pyrophosphatase-like"/>
</dbReference>
<feature type="domain" description="YgjP-like metallopeptidase" evidence="1">
    <location>
        <begin position="31"/>
        <end position="235"/>
    </location>
</feature>
<comment type="caution">
    <text evidence="2">The sequence shown here is derived from an EMBL/GenBank/DDBJ whole genome shotgun (WGS) entry which is preliminary data.</text>
</comment>
<dbReference type="InterPro" id="IPR002725">
    <property type="entry name" value="YgjP-like_metallopeptidase"/>
</dbReference>
<name>A0ABX0XG48_9BACT</name>
<proteinExistence type="predicted"/>
<accession>A0ABX0XG48</accession>
<dbReference type="CDD" id="cd07344">
    <property type="entry name" value="M48_yhfN_like"/>
    <property type="match status" value="1"/>
</dbReference>
<evidence type="ECO:0000259" key="1">
    <source>
        <dbReference type="Pfam" id="PF01863"/>
    </source>
</evidence>
<sequence>MAKQEITSPERLTIAGLELTVHQRPVKHLHLSVHPPGGQVRVVVPHGTDADKTRLFVISRLAWVRRQQRKMAAQDRPVRREYTDGESAYVWGRHYRIRLVATAGTHRVILRGEWLELHLRPATDRAGRERALNDFYRRELLEKLGPIRRDLEEKTGLVATEYRTKRMTTKWGSCTVAAKRIWLNLELARHAPACLRYIVLHELLHLRERGHTQAFRALLTLHLPGWRGTKDLLNDDPAGLPILVG</sequence>
<dbReference type="Pfam" id="PF01863">
    <property type="entry name" value="YgjP-like"/>
    <property type="match status" value="1"/>
</dbReference>
<dbReference type="RefSeq" id="WP_168039340.1">
    <property type="nucleotide sequence ID" value="NZ_JAATJH010000006.1"/>
</dbReference>
<reference evidence="2 3" key="1">
    <citation type="submission" date="2020-03" db="EMBL/GenBank/DDBJ databases">
        <title>Genomic Encyclopedia of Type Strains, Phase IV (KMG-IV): sequencing the most valuable type-strain genomes for metagenomic binning, comparative biology and taxonomic classification.</title>
        <authorList>
            <person name="Goeker M."/>
        </authorList>
    </citation>
    <scope>NUCLEOTIDE SEQUENCE [LARGE SCALE GENOMIC DNA]</scope>
    <source>
        <strain evidence="2 3">DSM 105096</strain>
    </source>
</reference>